<feature type="transmembrane region" description="Helical" evidence="2">
    <location>
        <begin position="124"/>
        <end position="146"/>
    </location>
</feature>
<feature type="compositionally biased region" description="Low complexity" evidence="1">
    <location>
        <begin position="308"/>
        <end position="321"/>
    </location>
</feature>
<keyword evidence="4" id="KW-1185">Reference proteome</keyword>
<dbReference type="AlphaFoldDB" id="A0AAN6X5A9"/>
<evidence type="ECO:0000256" key="1">
    <source>
        <dbReference type="SAM" id="MobiDB-lite"/>
    </source>
</evidence>
<feature type="compositionally biased region" description="Pro residues" evidence="1">
    <location>
        <begin position="202"/>
        <end position="212"/>
    </location>
</feature>
<feature type="region of interest" description="Disordered" evidence="1">
    <location>
        <begin position="171"/>
        <end position="321"/>
    </location>
</feature>
<keyword evidence="2" id="KW-1133">Transmembrane helix</keyword>
<comment type="caution">
    <text evidence="3">The sequence shown here is derived from an EMBL/GenBank/DDBJ whole genome shotgun (WGS) entry which is preliminary data.</text>
</comment>
<reference evidence="3" key="1">
    <citation type="journal article" date="2023" name="Mol. Phylogenet. Evol.">
        <title>Genome-scale phylogeny and comparative genomics of the fungal order Sordariales.</title>
        <authorList>
            <person name="Hensen N."/>
            <person name="Bonometti L."/>
            <person name="Westerberg I."/>
            <person name="Brannstrom I.O."/>
            <person name="Guillou S."/>
            <person name="Cros-Aarteil S."/>
            <person name="Calhoun S."/>
            <person name="Haridas S."/>
            <person name="Kuo A."/>
            <person name="Mondo S."/>
            <person name="Pangilinan J."/>
            <person name="Riley R."/>
            <person name="LaButti K."/>
            <person name="Andreopoulos B."/>
            <person name="Lipzen A."/>
            <person name="Chen C."/>
            <person name="Yan M."/>
            <person name="Daum C."/>
            <person name="Ng V."/>
            <person name="Clum A."/>
            <person name="Steindorff A."/>
            <person name="Ohm R.A."/>
            <person name="Martin F."/>
            <person name="Silar P."/>
            <person name="Natvig D.O."/>
            <person name="Lalanne C."/>
            <person name="Gautier V."/>
            <person name="Ament-Velasquez S.L."/>
            <person name="Kruys A."/>
            <person name="Hutchinson M.I."/>
            <person name="Powell A.J."/>
            <person name="Barry K."/>
            <person name="Miller A.N."/>
            <person name="Grigoriev I.V."/>
            <person name="Debuchy R."/>
            <person name="Gladieux P."/>
            <person name="Hiltunen Thoren M."/>
            <person name="Johannesson H."/>
        </authorList>
    </citation>
    <scope>NUCLEOTIDE SEQUENCE</scope>
    <source>
        <strain evidence="3">PSN309</strain>
    </source>
</reference>
<feature type="transmembrane region" description="Helical" evidence="2">
    <location>
        <begin position="42"/>
        <end position="61"/>
    </location>
</feature>
<dbReference type="EMBL" id="MU864350">
    <property type="protein sequence ID" value="KAK4193901.1"/>
    <property type="molecule type" value="Genomic_DNA"/>
</dbReference>
<evidence type="ECO:0000313" key="3">
    <source>
        <dbReference type="EMBL" id="KAK4193901.1"/>
    </source>
</evidence>
<keyword evidence="2" id="KW-0812">Transmembrane</keyword>
<gene>
    <name evidence="3" type="ORF">QBC35DRAFT_9241</name>
</gene>
<proteinExistence type="predicted"/>
<dbReference type="Proteomes" id="UP001302126">
    <property type="component" value="Unassembled WGS sequence"/>
</dbReference>
<name>A0AAN6X5A9_9PEZI</name>
<accession>A0AAN6X5A9</accession>
<organism evidence="3 4">
    <name type="scientific">Podospora australis</name>
    <dbReference type="NCBI Taxonomy" id="1536484"/>
    <lineage>
        <taxon>Eukaryota</taxon>
        <taxon>Fungi</taxon>
        <taxon>Dikarya</taxon>
        <taxon>Ascomycota</taxon>
        <taxon>Pezizomycotina</taxon>
        <taxon>Sordariomycetes</taxon>
        <taxon>Sordariomycetidae</taxon>
        <taxon>Sordariales</taxon>
        <taxon>Podosporaceae</taxon>
        <taxon>Podospora</taxon>
    </lineage>
</organism>
<sequence>MAPSNRIVIPRIFNYLLPAQGIFAAVAIYSSIYVFAVGSIPFILAVVAAGLHFLLGMYFCLTQSRPGNYHIYIVPIWLFCAAGVWCGALYYFTKQVELVSNPFWSHLFASSDQPLVPTWSKVGLAMSAVNIVIDLTLIGFFILSIIRQKSNPQHQPSSSYISGSVYAAPPLQNNHSSQYPQNTGYPIQQNYNSGYPNQPVTYLPPPPPPPPQQQHQQQQQQQPLHRLHPQYQQHHQFSPLSSHSPHLPQPPPQAETKPTPIQSISSLPSSISHFPSPSPAPISLPPQQTQSHSPAPVPPPAPLPTPQPHIQQQQQPTSYPYDPTNRIDILRRLCTLQHPDGHWAFTPELVSLIKTCSGYGMSPSPSSSHDVTAQTHACLVDICNSVWTAQREGKEHDLLSPAELASLQAINFDLSWASNAADRAAAWMGGGSGSRR</sequence>
<feature type="compositionally biased region" description="Low complexity" evidence="1">
    <location>
        <begin position="258"/>
        <end position="275"/>
    </location>
</feature>
<keyword evidence="2" id="KW-0472">Membrane</keyword>
<feature type="transmembrane region" description="Helical" evidence="2">
    <location>
        <begin position="12"/>
        <end position="36"/>
    </location>
</feature>
<evidence type="ECO:0000313" key="4">
    <source>
        <dbReference type="Proteomes" id="UP001302126"/>
    </source>
</evidence>
<protein>
    <submittedName>
        <fullName evidence="3">Uncharacterized protein</fullName>
    </submittedName>
</protein>
<feature type="compositionally biased region" description="Pro residues" evidence="1">
    <location>
        <begin position="295"/>
        <end position="307"/>
    </location>
</feature>
<evidence type="ECO:0000256" key="2">
    <source>
        <dbReference type="SAM" id="Phobius"/>
    </source>
</evidence>
<feature type="compositionally biased region" description="Low complexity" evidence="1">
    <location>
        <begin position="213"/>
        <end position="246"/>
    </location>
</feature>
<reference evidence="3" key="2">
    <citation type="submission" date="2023-05" db="EMBL/GenBank/DDBJ databases">
        <authorList>
            <consortium name="Lawrence Berkeley National Laboratory"/>
            <person name="Steindorff A."/>
            <person name="Hensen N."/>
            <person name="Bonometti L."/>
            <person name="Westerberg I."/>
            <person name="Brannstrom I.O."/>
            <person name="Guillou S."/>
            <person name="Cros-Aarteil S."/>
            <person name="Calhoun S."/>
            <person name="Haridas S."/>
            <person name="Kuo A."/>
            <person name="Mondo S."/>
            <person name="Pangilinan J."/>
            <person name="Riley R."/>
            <person name="Labutti K."/>
            <person name="Andreopoulos B."/>
            <person name="Lipzen A."/>
            <person name="Chen C."/>
            <person name="Yanf M."/>
            <person name="Daum C."/>
            <person name="Ng V."/>
            <person name="Clum A."/>
            <person name="Ohm R."/>
            <person name="Martin F."/>
            <person name="Silar P."/>
            <person name="Natvig D."/>
            <person name="Lalanne C."/>
            <person name="Gautier V."/>
            <person name="Ament-Velasquez S.L."/>
            <person name="Kruys A."/>
            <person name="Hutchinson M.I."/>
            <person name="Powell A.J."/>
            <person name="Barry K."/>
            <person name="Miller A.N."/>
            <person name="Grigoriev I.V."/>
            <person name="Debuchy R."/>
            <person name="Gladieux P."/>
            <person name="Thoren M.H."/>
            <person name="Johannesson H."/>
        </authorList>
    </citation>
    <scope>NUCLEOTIDE SEQUENCE</scope>
    <source>
        <strain evidence="3">PSN309</strain>
    </source>
</reference>
<feature type="compositionally biased region" description="Low complexity" evidence="1">
    <location>
        <begin position="285"/>
        <end position="294"/>
    </location>
</feature>
<feature type="transmembrane region" description="Helical" evidence="2">
    <location>
        <begin position="73"/>
        <end position="92"/>
    </location>
</feature>
<feature type="compositionally biased region" description="Polar residues" evidence="1">
    <location>
        <begin position="171"/>
        <end position="200"/>
    </location>
</feature>